<feature type="transmembrane region" description="Helical" evidence="2">
    <location>
        <begin position="6"/>
        <end position="23"/>
    </location>
</feature>
<dbReference type="RefSeq" id="WP_145195814.1">
    <property type="nucleotide sequence ID" value="NZ_CP036434.1"/>
</dbReference>
<evidence type="ECO:0000313" key="4">
    <source>
        <dbReference type="EMBL" id="QDV06012.1"/>
    </source>
</evidence>
<evidence type="ECO:0000313" key="5">
    <source>
        <dbReference type="Proteomes" id="UP000320390"/>
    </source>
</evidence>
<dbReference type="EMBL" id="CP036434">
    <property type="protein sequence ID" value="QDV06012.1"/>
    <property type="molecule type" value="Genomic_DNA"/>
</dbReference>
<name>A0A518EPJ7_9BACT</name>
<evidence type="ECO:0000256" key="2">
    <source>
        <dbReference type="SAM" id="Phobius"/>
    </source>
</evidence>
<dbReference type="AlphaFoldDB" id="A0A518EPJ7"/>
<keyword evidence="2" id="KW-0812">Transmembrane</keyword>
<evidence type="ECO:0000256" key="1">
    <source>
        <dbReference type="SAM" id="MobiDB-lite"/>
    </source>
</evidence>
<sequence length="634" mass="67063">MFANPLGLLGLASLAAILGLHLYRRRRRPLVVSAVFLWDEVTNEAQGGRARQPLRRSLSLLAELFGALFLTLALAGPRWFGAETARHYVAVIDSSASLTARSAIDGTTARERAREAVTRSLREMPSDSRATLVLTGPEPIVLAGPFAFRDEALAELAKPWPIFGDHDPTAGLLLGAELAAGGAIDHVTDHVSKASATASATERIRWIAVGEPASNVGITAALRARTTDGDDEIRVVVRNASDRAATLRLTLAPADEPGTAVAEEALVLEPDETRGWTYRVRSTARVMVARIDPVGGPDGASLGAALDGFPIDDVAYLGPPPQKTLRLASRLEAGPSQGLGLGAAGSAERWAEIVIDATAVGSDESPHLVISADAIPTDPMAEALSSPWQLLVQGRAAEPSHLVGPFLLDASHGLLDGVSFDGVVWSMDESATIDPAASVLAYAGDTPLITEALLPGSARVWKLRIDPERSNLGRSADWPILLANAAEERRLALPGPDRTSLALGERFLWRGAPNEPLELVAPGGARRMIESTTSTDLITPRLDEPGLWELRRPRAGTGATAVLQTFGVSLLGAAESDLRDRSSVDPGPRNREDFGDALAQGGRTPWLESVLILLAAAMLGLDWWALRDRSGGGA</sequence>
<gene>
    <name evidence="4" type="ORF">Poly30_15160</name>
</gene>
<dbReference type="PANTHER" id="PTHR37464">
    <property type="entry name" value="BLL2463 PROTEIN"/>
    <property type="match status" value="1"/>
</dbReference>
<keyword evidence="2" id="KW-1133">Transmembrane helix</keyword>
<feature type="compositionally biased region" description="Basic and acidic residues" evidence="1">
    <location>
        <begin position="577"/>
        <end position="594"/>
    </location>
</feature>
<dbReference type="PANTHER" id="PTHR37464:SF1">
    <property type="entry name" value="BLL2463 PROTEIN"/>
    <property type="match status" value="1"/>
</dbReference>
<accession>A0A518EPJ7</accession>
<keyword evidence="5" id="KW-1185">Reference proteome</keyword>
<organism evidence="4 5">
    <name type="scientific">Saltatorellus ferox</name>
    <dbReference type="NCBI Taxonomy" id="2528018"/>
    <lineage>
        <taxon>Bacteria</taxon>
        <taxon>Pseudomonadati</taxon>
        <taxon>Planctomycetota</taxon>
        <taxon>Planctomycetia</taxon>
        <taxon>Planctomycetia incertae sedis</taxon>
        <taxon>Saltatorellus</taxon>
    </lineage>
</organism>
<dbReference type="Pfam" id="PF07584">
    <property type="entry name" value="BatA"/>
    <property type="match status" value="1"/>
</dbReference>
<dbReference type="Proteomes" id="UP000320390">
    <property type="component" value="Chromosome"/>
</dbReference>
<keyword evidence="2" id="KW-0472">Membrane</keyword>
<feature type="domain" description="Aerotolerance regulator N-terminal" evidence="3">
    <location>
        <begin position="1"/>
        <end position="77"/>
    </location>
</feature>
<dbReference type="InterPro" id="IPR024163">
    <property type="entry name" value="Aerotolerance_reg_N"/>
</dbReference>
<feature type="region of interest" description="Disordered" evidence="1">
    <location>
        <begin position="577"/>
        <end position="598"/>
    </location>
</feature>
<dbReference type="OrthoDB" id="264983at2"/>
<evidence type="ECO:0000259" key="3">
    <source>
        <dbReference type="Pfam" id="PF07584"/>
    </source>
</evidence>
<protein>
    <recommendedName>
        <fullName evidence="3">Aerotolerance regulator N-terminal domain-containing protein</fullName>
    </recommendedName>
</protein>
<reference evidence="4 5" key="1">
    <citation type="submission" date="2019-02" db="EMBL/GenBank/DDBJ databases">
        <title>Deep-cultivation of Planctomycetes and their phenomic and genomic characterization uncovers novel biology.</title>
        <authorList>
            <person name="Wiegand S."/>
            <person name="Jogler M."/>
            <person name="Boedeker C."/>
            <person name="Pinto D."/>
            <person name="Vollmers J."/>
            <person name="Rivas-Marin E."/>
            <person name="Kohn T."/>
            <person name="Peeters S.H."/>
            <person name="Heuer A."/>
            <person name="Rast P."/>
            <person name="Oberbeckmann S."/>
            <person name="Bunk B."/>
            <person name="Jeske O."/>
            <person name="Meyerdierks A."/>
            <person name="Storesund J.E."/>
            <person name="Kallscheuer N."/>
            <person name="Luecker S."/>
            <person name="Lage O.M."/>
            <person name="Pohl T."/>
            <person name="Merkel B.J."/>
            <person name="Hornburger P."/>
            <person name="Mueller R.-W."/>
            <person name="Bruemmer F."/>
            <person name="Labrenz M."/>
            <person name="Spormann A.M."/>
            <person name="Op den Camp H."/>
            <person name="Overmann J."/>
            <person name="Amann R."/>
            <person name="Jetten M.S.M."/>
            <person name="Mascher T."/>
            <person name="Medema M.H."/>
            <person name="Devos D.P."/>
            <person name="Kaster A.-K."/>
            <person name="Ovreas L."/>
            <person name="Rohde M."/>
            <person name="Galperin M.Y."/>
            <person name="Jogler C."/>
        </authorList>
    </citation>
    <scope>NUCLEOTIDE SEQUENCE [LARGE SCALE GENOMIC DNA]</scope>
    <source>
        <strain evidence="4 5">Poly30</strain>
    </source>
</reference>
<proteinExistence type="predicted"/>
<feature type="transmembrane region" description="Helical" evidence="2">
    <location>
        <begin position="58"/>
        <end position="80"/>
    </location>
</feature>